<feature type="compositionally biased region" description="Polar residues" evidence="1">
    <location>
        <begin position="163"/>
        <end position="174"/>
    </location>
</feature>
<dbReference type="AlphaFoldDB" id="A0A4V1Q258"/>
<keyword evidence="3" id="KW-1185">Reference proteome</keyword>
<feature type="compositionally biased region" description="Acidic residues" evidence="1">
    <location>
        <begin position="1"/>
        <end position="12"/>
    </location>
</feature>
<evidence type="ECO:0000313" key="2">
    <source>
        <dbReference type="EMBL" id="RXW13938.1"/>
    </source>
</evidence>
<feature type="compositionally biased region" description="Basic and acidic residues" evidence="1">
    <location>
        <begin position="206"/>
        <end position="216"/>
    </location>
</feature>
<evidence type="ECO:0000313" key="3">
    <source>
        <dbReference type="Proteomes" id="UP000290288"/>
    </source>
</evidence>
<dbReference type="Proteomes" id="UP000290288">
    <property type="component" value="Unassembled WGS sequence"/>
</dbReference>
<evidence type="ECO:0000256" key="1">
    <source>
        <dbReference type="SAM" id="MobiDB-lite"/>
    </source>
</evidence>
<gene>
    <name evidence="2" type="ORF">EST38_g11915</name>
</gene>
<comment type="caution">
    <text evidence="2">The sequence shown here is derived from an EMBL/GenBank/DDBJ whole genome shotgun (WGS) entry which is preliminary data.</text>
</comment>
<accession>A0A4V1Q258</accession>
<feature type="region of interest" description="Disordered" evidence="1">
    <location>
        <begin position="143"/>
        <end position="221"/>
    </location>
</feature>
<organism evidence="2 3">
    <name type="scientific">Candolleomyces aberdarensis</name>
    <dbReference type="NCBI Taxonomy" id="2316362"/>
    <lineage>
        <taxon>Eukaryota</taxon>
        <taxon>Fungi</taxon>
        <taxon>Dikarya</taxon>
        <taxon>Basidiomycota</taxon>
        <taxon>Agaricomycotina</taxon>
        <taxon>Agaricomycetes</taxon>
        <taxon>Agaricomycetidae</taxon>
        <taxon>Agaricales</taxon>
        <taxon>Agaricineae</taxon>
        <taxon>Psathyrellaceae</taxon>
        <taxon>Candolleomyces</taxon>
    </lineage>
</organism>
<sequence>MPADTAMDETNFDDGGSRETTPTASNPAAPPPTGQETGQQDQFTPFPGYQGYQGYFNVPQPPPGSVLGPQPAHPVYTSQAQGPASNPEPFQPQHGHPVYVPVAMNTHPPSQHTPYPYYGPYHSATQLPAISPSGPFFPAATPSNYQFHHQGGPSTAPVVPRPSHNSSTAGNVSDSETGTTTETESVTTSAATGRPKKRRLAPADDLEYKDKGKKPEQAYNNHPVPDVALLQQLQAQYSQIAERLDHLSNNIRTPEPQQQNLTPSAEVMQQLIQGFKENTEILREGFRMQAANNGPDGEPRRAADNMDIDPSIQTSSLSKIEIKEAPIGRTDESKGVARIVRDFFKVLLKGHISTVDDWRPTADGPVCTVEDFRLDFERPPNAPWNKFAKKIFLDTLITQESNKLAIFQPPPAYLGKLYVSNFRNARTKFKWELKTKIERDEHRKQHRRNERKRWLYYRRIQAAKHFRDTKRHLPMVAAYGWEGMSTDDSDHENGTGGPSYVIMPKKWRHPNADQCLRTLDGLHRDTRFREDRRVTPGAHPHMRHLDGRSKPSTRTALRKLPTGLYNPQWLERLTDAAKEALGITETMDYDFSHTPEIEDISRVNNGKADSIYPYA</sequence>
<feature type="compositionally biased region" description="Low complexity" evidence="1">
    <location>
        <begin position="175"/>
        <end position="193"/>
    </location>
</feature>
<dbReference type="EMBL" id="SDEE01000798">
    <property type="protein sequence ID" value="RXW13938.1"/>
    <property type="molecule type" value="Genomic_DNA"/>
</dbReference>
<name>A0A4V1Q258_9AGAR</name>
<protein>
    <submittedName>
        <fullName evidence="2">Uncharacterized protein</fullName>
    </submittedName>
</protein>
<feature type="region of interest" description="Disordered" evidence="1">
    <location>
        <begin position="1"/>
        <end position="107"/>
    </location>
</feature>
<dbReference type="STRING" id="2316362.A0A4V1Q258"/>
<feature type="compositionally biased region" description="Polar residues" evidence="1">
    <location>
        <begin position="34"/>
        <end position="43"/>
    </location>
</feature>
<dbReference type="OrthoDB" id="3224221at2759"/>
<reference evidence="2 3" key="1">
    <citation type="submission" date="2019-01" db="EMBL/GenBank/DDBJ databases">
        <title>Draft genome sequence of Psathyrella aberdarensis IHI B618.</title>
        <authorList>
            <person name="Buettner E."/>
            <person name="Kellner H."/>
        </authorList>
    </citation>
    <scope>NUCLEOTIDE SEQUENCE [LARGE SCALE GENOMIC DNA]</scope>
    <source>
        <strain evidence="2 3">IHI B618</strain>
    </source>
</reference>
<proteinExistence type="predicted"/>